<accession>A0A0E0RNU1</accession>
<reference evidence="2 3" key="1">
    <citation type="journal article" date="2007" name="Science">
        <title>The Fusarium graminearum genome reveals a link between localized polymorphism and pathogen specialization.</title>
        <authorList>
            <person name="Cuomo C.A."/>
            <person name="Gueldener U."/>
            <person name="Xu J.-R."/>
            <person name="Trail F."/>
            <person name="Turgeon B.G."/>
            <person name="Di Pietro A."/>
            <person name="Walton J.D."/>
            <person name="Ma L.-J."/>
            <person name="Baker S.E."/>
            <person name="Rep M."/>
            <person name="Adam G."/>
            <person name="Antoniw J."/>
            <person name="Baldwin T."/>
            <person name="Calvo S.E."/>
            <person name="Chang Y.-L."/>
            <person name="DeCaprio D."/>
            <person name="Gale L.R."/>
            <person name="Gnerre S."/>
            <person name="Goswami R.S."/>
            <person name="Hammond-Kosack K."/>
            <person name="Harris L.J."/>
            <person name="Hilburn K."/>
            <person name="Kennell J.C."/>
            <person name="Kroken S."/>
            <person name="Magnuson J.K."/>
            <person name="Mannhaupt G."/>
            <person name="Mauceli E.W."/>
            <person name="Mewes H.-W."/>
            <person name="Mitterbauer R."/>
            <person name="Muehlbauer G."/>
            <person name="Muensterkoetter M."/>
            <person name="Nelson D."/>
            <person name="O'Donnell K."/>
            <person name="Ouellet T."/>
            <person name="Qi W."/>
            <person name="Quesneville H."/>
            <person name="Roncero M.I.G."/>
            <person name="Seong K.-Y."/>
            <person name="Tetko I.V."/>
            <person name="Urban M."/>
            <person name="Waalwijk C."/>
            <person name="Ward T.J."/>
            <person name="Yao J."/>
            <person name="Birren B.W."/>
            <person name="Kistler H.C."/>
        </authorList>
    </citation>
    <scope>NUCLEOTIDE SEQUENCE [LARGE SCALE GENOMIC DNA]</scope>
    <source>
        <strain evidence="3">ATCC MYA-4620 / CBS 123657 / FGSC 9075 / NRRL 31084 / PH-1</strain>
        <strain evidence="2">PH-1 / ATCC MYA-4620 / FGSC 9075 / NRRL 31084</strain>
    </source>
</reference>
<proteinExistence type="predicted"/>
<dbReference type="Proteomes" id="UP000070720">
    <property type="component" value="Chromosome 1"/>
</dbReference>
<reference evidence="1 3" key="3">
    <citation type="journal article" date="2015" name="BMC Genomics">
        <title>The completed genome sequence of the pathogenic ascomycete fungus Fusarium graminearum.</title>
        <authorList>
            <person name="King R."/>
            <person name="Urban M."/>
            <person name="Hammond-Kosack M.C."/>
            <person name="Hassani-Pak K."/>
            <person name="Hammond-Kosack K.E."/>
        </authorList>
    </citation>
    <scope>NUCLEOTIDE SEQUENCE [LARGE SCALE GENOMIC DNA]</scope>
    <source>
        <strain evidence="3">ATCC MYA-4620 / CBS 123657 / FGSC 9075 / NRRL 31084 / PH-1</strain>
        <strain evidence="1">PH-1</strain>
    </source>
</reference>
<dbReference type="EMBL" id="HG970332">
    <property type="protein sequence ID" value="CEF72916.1"/>
    <property type="molecule type" value="Genomic_DNA"/>
</dbReference>
<dbReference type="EnsemblFungi" id="CEF72916">
    <property type="protein sequence ID" value="CEF72916"/>
    <property type="gene ID" value="FGRRES_15088"/>
</dbReference>
<keyword evidence="3" id="KW-1185">Reference proteome</keyword>
<organism evidence="1 3">
    <name type="scientific">Gibberella zeae (strain ATCC MYA-4620 / CBS 123657 / FGSC 9075 / NRRL 31084 / PH-1)</name>
    <name type="common">Wheat head blight fungus</name>
    <name type="synonym">Fusarium graminearum</name>
    <dbReference type="NCBI Taxonomy" id="229533"/>
    <lineage>
        <taxon>Eukaryota</taxon>
        <taxon>Fungi</taxon>
        <taxon>Dikarya</taxon>
        <taxon>Ascomycota</taxon>
        <taxon>Pezizomycotina</taxon>
        <taxon>Sordariomycetes</taxon>
        <taxon>Hypocreomycetidae</taxon>
        <taxon>Hypocreales</taxon>
        <taxon>Nectriaceae</taxon>
        <taxon>Fusarium</taxon>
    </lineage>
</organism>
<sequence length="55" mass="5870">MILVAQLSVTHVDKGLPLDAPGGGSLSSLARHVGKPEAVEGGCLFVDLSIWDWYY</sequence>
<evidence type="ECO:0000313" key="1">
    <source>
        <dbReference type="EMBL" id="CEF72916.1"/>
    </source>
</evidence>
<dbReference type="VEuPathDB" id="FungiDB:FGRAMPH1_01G02229"/>
<evidence type="ECO:0000313" key="2">
    <source>
        <dbReference type="EnsemblFungi" id="CEF72916"/>
    </source>
</evidence>
<accession>A0A098D4P1</accession>
<protein>
    <submittedName>
        <fullName evidence="1">Chromosome 1, complete genome</fullName>
    </submittedName>
</protein>
<dbReference type="AlphaFoldDB" id="A0A098D4P1"/>
<reference evidence="2 3" key="2">
    <citation type="journal article" date="2010" name="Nature">
        <title>Comparative genomics reveals mobile pathogenicity chromosomes in Fusarium.</title>
        <authorList>
            <person name="Ma L.J."/>
            <person name="van der Does H.C."/>
            <person name="Borkovich K.A."/>
            <person name="Coleman J.J."/>
            <person name="Daboussi M.J."/>
            <person name="Di Pietro A."/>
            <person name="Dufresne M."/>
            <person name="Freitag M."/>
            <person name="Grabherr M."/>
            <person name="Henrissat B."/>
            <person name="Houterman P.M."/>
            <person name="Kang S."/>
            <person name="Shim W.B."/>
            <person name="Woloshuk C."/>
            <person name="Xie X."/>
            <person name="Xu J.R."/>
            <person name="Antoniw J."/>
            <person name="Baker S.E."/>
            <person name="Bluhm B.H."/>
            <person name="Breakspear A."/>
            <person name="Brown D.W."/>
            <person name="Butchko R.A."/>
            <person name="Chapman S."/>
            <person name="Coulson R."/>
            <person name="Coutinho P.M."/>
            <person name="Danchin E.G."/>
            <person name="Diener A."/>
            <person name="Gale L.R."/>
            <person name="Gardiner D.M."/>
            <person name="Goff S."/>
            <person name="Hammond-Kosack K.E."/>
            <person name="Hilburn K."/>
            <person name="Hua-Van A."/>
            <person name="Jonkers W."/>
            <person name="Kazan K."/>
            <person name="Kodira C.D."/>
            <person name="Koehrsen M."/>
            <person name="Kumar L."/>
            <person name="Lee Y.H."/>
            <person name="Li L."/>
            <person name="Manners J.M."/>
            <person name="Miranda-Saavedra D."/>
            <person name="Mukherjee M."/>
            <person name="Park G."/>
            <person name="Park J."/>
            <person name="Park S.Y."/>
            <person name="Proctor R.H."/>
            <person name="Regev A."/>
            <person name="Ruiz-Roldan M.C."/>
            <person name="Sain D."/>
            <person name="Sakthikumar S."/>
            <person name="Sykes S."/>
            <person name="Schwartz D.C."/>
            <person name="Turgeon B.G."/>
            <person name="Wapinski I."/>
            <person name="Yoder O."/>
            <person name="Young S."/>
            <person name="Zeng Q."/>
            <person name="Zhou S."/>
            <person name="Galagan J."/>
            <person name="Cuomo C.A."/>
            <person name="Kistler H.C."/>
            <person name="Rep M."/>
        </authorList>
    </citation>
    <scope>GENOME REANNOTATION</scope>
    <source>
        <strain evidence="3">ATCC MYA-4620 / CBS 123657 / FGSC 9075 / NRRL 31084 / PH-1</strain>
        <strain evidence="2">PH-1 / ATCC MYA-4620 / FGSC 9075 / NRRL 31084</strain>
    </source>
</reference>
<gene>
    <name evidence="1" type="ORF">FGRAMPH1_01T02229</name>
</gene>
<reference evidence="2" key="4">
    <citation type="submission" date="2017-01" db="UniProtKB">
        <authorList>
            <consortium name="EnsemblFungi"/>
        </authorList>
    </citation>
    <scope>IDENTIFICATION</scope>
    <source>
        <strain evidence="2">PH-1 / ATCC MYA-4620 / FGSC 9075 / NRRL 31084</strain>
    </source>
</reference>
<name>A0A098D4P1_GIBZE</name>
<dbReference type="InParanoid" id="A0A098D4P1"/>
<evidence type="ECO:0000313" key="3">
    <source>
        <dbReference type="Proteomes" id="UP000070720"/>
    </source>
</evidence>